<evidence type="ECO:0000256" key="1">
    <source>
        <dbReference type="ARBA" id="ARBA00004123"/>
    </source>
</evidence>
<dbReference type="GO" id="GO:0008270">
    <property type="term" value="F:zinc ion binding"/>
    <property type="evidence" value="ECO:0007669"/>
    <property type="project" value="InterPro"/>
</dbReference>
<comment type="caution">
    <text evidence="6">The sequence shown here is derived from an EMBL/GenBank/DDBJ whole genome shotgun (WGS) entry which is preliminary data.</text>
</comment>
<dbReference type="Gene3D" id="4.10.240.10">
    <property type="entry name" value="Zn(2)-C6 fungal-type DNA-binding domain"/>
    <property type="match status" value="1"/>
</dbReference>
<dbReference type="InterPro" id="IPR001138">
    <property type="entry name" value="Zn2Cys6_DnaBD"/>
</dbReference>
<accession>A0A9P8M6V8</accession>
<dbReference type="GO" id="GO:0006351">
    <property type="term" value="P:DNA-templated transcription"/>
    <property type="evidence" value="ECO:0007669"/>
    <property type="project" value="InterPro"/>
</dbReference>
<feature type="region of interest" description="Disordered" evidence="4">
    <location>
        <begin position="56"/>
        <end position="75"/>
    </location>
</feature>
<dbReference type="CDD" id="cd12148">
    <property type="entry name" value="fungal_TF_MHR"/>
    <property type="match status" value="1"/>
</dbReference>
<dbReference type="PANTHER" id="PTHR31001:SF40">
    <property type="entry name" value="ZN(II)2CYS6 TRANSCRIPTION FACTOR (EUROFUNG)"/>
    <property type="match status" value="1"/>
</dbReference>
<dbReference type="PROSITE" id="PS50048">
    <property type="entry name" value="ZN2_CY6_FUNGAL_2"/>
    <property type="match status" value="1"/>
</dbReference>
<evidence type="ECO:0000256" key="3">
    <source>
        <dbReference type="ARBA" id="ARBA00023242"/>
    </source>
</evidence>
<dbReference type="SUPFAM" id="SSF57701">
    <property type="entry name" value="Zn2/Cys6 DNA-binding domain"/>
    <property type="match status" value="1"/>
</dbReference>
<evidence type="ECO:0000313" key="6">
    <source>
        <dbReference type="EMBL" id="KAH0593919.1"/>
    </source>
</evidence>
<dbReference type="Proteomes" id="UP000764110">
    <property type="component" value="Unassembled WGS sequence"/>
</dbReference>
<reference evidence="6 7" key="1">
    <citation type="submission" date="2020-07" db="EMBL/GenBank/DDBJ databases">
        <title>Metarhizium humberi genome.</title>
        <authorList>
            <person name="Lysoe E."/>
        </authorList>
    </citation>
    <scope>NUCLEOTIDE SEQUENCE [LARGE SCALE GENOMIC DNA]</scope>
    <source>
        <strain evidence="6 7">ESALQ1638</strain>
    </source>
</reference>
<dbReference type="AlphaFoldDB" id="A0A9P8M6V8"/>
<protein>
    <recommendedName>
        <fullName evidence="5">Zn(2)-C6 fungal-type domain-containing protein</fullName>
    </recommendedName>
</protein>
<evidence type="ECO:0000256" key="4">
    <source>
        <dbReference type="SAM" id="MobiDB-lite"/>
    </source>
</evidence>
<dbReference type="InterPro" id="IPR007219">
    <property type="entry name" value="XnlR_reg_dom"/>
</dbReference>
<comment type="subcellular location">
    <subcellularLocation>
        <location evidence="1">Nucleus</location>
    </subcellularLocation>
</comment>
<evidence type="ECO:0000313" key="7">
    <source>
        <dbReference type="Proteomes" id="UP000764110"/>
    </source>
</evidence>
<gene>
    <name evidence="6" type="ORF">MHUMG1_08241</name>
</gene>
<keyword evidence="2" id="KW-0479">Metal-binding</keyword>
<evidence type="ECO:0000259" key="5">
    <source>
        <dbReference type="PROSITE" id="PS50048"/>
    </source>
</evidence>
<dbReference type="GO" id="GO:0003677">
    <property type="term" value="F:DNA binding"/>
    <property type="evidence" value="ECO:0007669"/>
    <property type="project" value="InterPro"/>
</dbReference>
<dbReference type="SMART" id="SM00066">
    <property type="entry name" value="GAL4"/>
    <property type="match status" value="1"/>
</dbReference>
<dbReference type="InterPro" id="IPR036864">
    <property type="entry name" value="Zn2-C6_fun-type_DNA-bd_sf"/>
</dbReference>
<sequence length="696" mass="76097">MPRQQRKKRTPVSCEACRERKIRCTRDGPPCATCIHRRVPRAHCVYSVGSGQLPLQSAPAHAARPPESSNTVDDNSLASRVEALERIVRLQPTPGSAAGTASLSTGGADMAPVTSGFEEPCPGPCRSDQTGTLITSSSGHVRFLPVASTWNIIQGASPDVSLPDQGNTVTDTPGAPYPFSRRNAESQSAILAMLPPPEFCHRLKDVYFQAVGPIFPIIHAPRFSKRYHRFTSDAEGAPMEWLALLFAVLGTAVLAVDMDSPLLPSLSRKDTVLGRVTQLSERYYSAAIKCLDMDHYLWRHNLTTLQTLLLIIYGIHHSRGQTWTLLGLAYHLALSVGCHVDPAAFSLDTVSCEERRRSWLALMMLLCNQNMSMAGFDILHTAKSFSIQLPAEALDQDLPDGAHPPPPGQVGLTPVGYFIRKYRLFQLSSEICSLSPARQQADPTLLRRLDAALRLEQDRLTQIRDNASGASAVFRNLLLSFSHHLIVLLHCRVFRRPAPSADDDAWSKECCWHSARQVLALHADFARLPAFKPHRWYIRGRGAFHAFHAAVVLVLLASADRRGSPSAEVMPALGNCLQCLESFGTQSQICARSASILGHLLTKVTNSASPSQSHSQDANVEAGVQTSGAGLVPVDDASSLGAQVRRQPERHGGGGHSMDGVDLNNLLGNFASGRWLDADYIDWQQLDMFMPWSDTV</sequence>
<organism evidence="6 7">
    <name type="scientific">Metarhizium humberi</name>
    <dbReference type="NCBI Taxonomy" id="2596975"/>
    <lineage>
        <taxon>Eukaryota</taxon>
        <taxon>Fungi</taxon>
        <taxon>Dikarya</taxon>
        <taxon>Ascomycota</taxon>
        <taxon>Pezizomycotina</taxon>
        <taxon>Sordariomycetes</taxon>
        <taxon>Hypocreomycetidae</taxon>
        <taxon>Hypocreales</taxon>
        <taxon>Clavicipitaceae</taxon>
        <taxon>Metarhizium</taxon>
    </lineage>
</organism>
<dbReference type="PANTHER" id="PTHR31001">
    <property type="entry name" value="UNCHARACTERIZED TRANSCRIPTIONAL REGULATORY PROTEIN"/>
    <property type="match status" value="1"/>
</dbReference>
<feature type="domain" description="Zn(2)-C6 fungal-type" evidence="5">
    <location>
        <begin position="13"/>
        <end position="46"/>
    </location>
</feature>
<keyword evidence="7" id="KW-1185">Reference proteome</keyword>
<name>A0A9P8M6V8_9HYPO</name>
<dbReference type="CDD" id="cd00067">
    <property type="entry name" value="GAL4"/>
    <property type="match status" value="1"/>
</dbReference>
<dbReference type="Pfam" id="PF00172">
    <property type="entry name" value="Zn_clus"/>
    <property type="match status" value="1"/>
</dbReference>
<dbReference type="GO" id="GO:0000981">
    <property type="term" value="F:DNA-binding transcription factor activity, RNA polymerase II-specific"/>
    <property type="evidence" value="ECO:0007669"/>
    <property type="project" value="InterPro"/>
</dbReference>
<evidence type="ECO:0000256" key="2">
    <source>
        <dbReference type="ARBA" id="ARBA00022723"/>
    </source>
</evidence>
<dbReference type="InterPro" id="IPR050613">
    <property type="entry name" value="Sec_Metabolite_Reg"/>
</dbReference>
<dbReference type="Pfam" id="PF04082">
    <property type="entry name" value="Fungal_trans"/>
    <property type="match status" value="1"/>
</dbReference>
<dbReference type="EMBL" id="JACEFI010000018">
    <property type="protein sequence ID" value="KAH0593919.1"/>
    <property type="molecule type" value="Genomic_DNA"/>
</dbReference>
<keyword evidence="3" id="KW-0539">Nucleus</keyword>
<dbReference type="GO" id="GO:0005634">
    <property type="term" value="C:nucleus"/>
    <property type="evidence" value="ECO:0007669"/>
    <property type="project" value="UniProtKB-SubCell"/>
</dbReference>
<proteinExistence type="predicted"/>